<keyword evidence="3" id="KW-1185">Reference proteome</keyword>
<dbReference type="PANTHER" id="PTHR44051">
    <property type="entry name" value="GLUTATHIONE S-TRANSFERASE-RELATED"/>
    <property type="match status" value="1"/>
</dbReference>
<evidence type="ECO:0000259" key="1">
    <source>
        <dbReference type="PROSITE" id="PS50405"/>
    </source>
</evidence>
<evidence type="ECO:0000313" key="3">
    <source>
        <dbReference type="Proteomes" id="UP000198924"/>
    </source>
</evidence>
<dbReference type="PANTHER" id="PTHR44051:SF8">
    <property type="entry name" value="GLUTATHIONE S-TRANSFERASE GSTA"/>
    <property type="match status" value="1"/>
</dbReference>
<dbReference type="InterPro" id="IPR004046">
    <property type="entry name" value="GST_C"/>
</dbReference>
<dbReference type="InterPro" id="IPR010987">
    <property type="entry name" value="Glutathione-S-Trfase_C-like"/>
</dbReference>
<name>A0A1I3UDZ3_9GAMM</name>
<proteinExistence type="predicted"/>
<dbReference type="Proteomes" id="UP000198924">
    <property type="component" value="Unassembled WGS sequence"/>
</dbReference>
<gene>
    <name evidence="2" type="ORF">SAMN04488079_101252</name>
</gene>
<keyword evidence="2" id="KW-0808">Transferase</keyword>
<dbReference type="Pfam" id="PF00043">
    <property type="entry name" value="GST_C"/>
    <property type="match status" value="1"/>
</dbReference>
<dbReference type="Gene3D" id="1.20.1050.10">
    <property type="match status" value="1"/>
</dbReference>
<dbReference type="AlphaFoldDB" id="A0A1I3UDZ3"/>
<dbReference type="Gene3D" id="3.40.30.10">
    <property type="entry name" value="Glutaredoxin"/>
    <property type="match status" value="1"/>
</dbReference>
<accession>A0A1I3UDZ3</accession>
<dbReference type="InterPro" id="IPR036282">
    <property type="entry name" value="Glutathione-S-Trfase_C_sf"/>
</dbReference>
<dbReference type="STRING" id="45496.SAMN04488079_101252"/>
<dbReference type="GO" id="GO:0016740">
    <property type="term" value="F:transferase activity"/>
    <property type="evidence" value="ECO:0007669"/>
    <property type="project" value="UniProtKB-KW"/>
</dbReference>
<organism evidence="2 3">
    <name type="scientific">Methylophaga sulfidovorans</name>
    <dbReference type="NCBI Taxonomy" id="45496"/>
    <lineage>
        <taxon>Bacteria</taxon>
        <taxon>Pseudomonadati</taxon>
        <taxon>Pseudomonadota</taxon>
        <taxon>Gammaproteobacteria</taxon>
        <taxon>Thiotrichales</taxon>
        <taxon>Piscirickettsiaceae</taxon>
        <taxon>Methylophaga</taxon>
    </lineage>
</organism>
<protein>
    <submittedName>
        <fullName evidence="2">Glutathione S-transferase, C-terminal domain</fullName>
    </submittedName>
</protein>
<dbReference type="SUPFAM" id="SSF47616">
    <property type="entry name" value="GST C-terminal domain-like"/>
    <property type="match status" value="1"/>
</dbReference>
<feature type="domain" description="GST C-terminal" evidence="1">
    <location>
        <begin position="99"/>
        <end position="211"/>
    </location>
</feature>
<dbReference type="PROSITE" id="PS50405">
    <property type="entry name" value="GST_CTER"/>
    <property type="match status" value="1"/>
</dbReference>
<reference evidence="3" key="1">
    <citation type="submission" date="2016-10" db="EMBL/GenBank/DDBJ databases">
        <authorList>
            <person name="Varghese N."/>
            <person name="Submissions S."/>
        </authorList>
    </citation>
    <scope>NUCLEOTIDE SEQUENCE [LARGE SCALE GENOMIC DNA]</scope>
    <source>
        <strain evidence="3">DSM 11578</strain>
    </source>
</reference>
<evidence type="ECO:0000313" key="2">
    <source>
        <dbReference type="EMBL" id="SFJ79997.1"/>
    </source>
</evidence>
<dbReference type="EMBL" id="FOSH01000001">
    <property type="protein sequence ID" value="SFJ79997.1"/>
    <property type="molecule type" value="Genomic_DNA"/>
</dbReference>
<sequence length="217" mass="23690">MGLFSRKKDKGSNNLELLGLKGQVSTMKCLLMAGIRDVPLKTTLASSEVAVDQVNSYQYLETSDKVPNLTQGDFSVSGVRAILTYIDVKGKGVSLIPKKARNLGLQNYWIDVCYQTFGPATQAFINNSMTEKDTATLSDVLKSLEKILAENEFIVGQLSFADPHVAAYIYVLRVGGYDLTDYPNIGKWISRLEGKMSGSLNIEGFQADMQSGASQVA</sequence>